<evidence type="ECO:0000256" key="2">
    <source>
        <dbReference type="PROSITE-ProRule" id="PRU00110"/>
    </source>
</evidence>
<keyword evidence="2" id="KW-0597">Phosphoprotein</keyword>
<reference evidence="4 5" key="1">
    <citation type="submission" date="2020-07" db="EMBL/GenBank/DDBJ databases">
        <title>Vibrio marinisediminis sp. nov., isolated from marine sediment.</title>
        <authorList>
            <person name="Ji X."/>
        </authorList>
    </citation>
    <scope>NUCLEOTIDE SEQUENCE [LARGE SCALE GENOMIC DNA]</scope>
    <source>
        <strain evidence="4 5">404</strain>
    </source>
</reference>
<dbReference type="SUPFAM" id="SSF47226">
    <property type="entry name" value="Histidine-containing phosphotransfer domain, HPT domain"/>
    <property type="match status" value="1"/>
</dbReference>
<dbReference type="GO" id="GO:0000160">
    <property type="term" value="P:phosphorelay signal transduction system"/>
    <property type="evidence" value="ECO:0007669"/>
    <property type="project" value="UniProtKB-KW"/>
</dbReference>
<protein>
    <submittedName>
        <fullName evidence="4">Hpt domain-containing protein</fullName>
    </submittedName>
</protein>
<comment type="caution">
    <text evidence="4">The sequence shown here is derived from an EMBL/GenBank/DDBJ whole genome shotgun (WGS) entry which is preliminary data.</text>
</comment>
<feature type="modified residue" description="Phosphohistidine" evidence="2">
    <location>
        <position position="53"/>
    </location>
</feature>
<sequence>MLDFNVIKSLVDDDNDVVVALLTTYLEDFSDAENQIATYYNTQNWSELYMLSHSLKGTLRVIGEESASQILERIEHDTQAGKTPSKQDLDDAEIELSAIQFQVQHYLSNDISD</sequence>
<evidence type="ECO:0000313" key="5">
    <source>
        <dbReference type="Proteomes" id="UP000571701"/>
    </source>
</evidence>
<name>A0A7W2IRZ9_9VIBR</name>
<evidence type="ECO:0000313" key="4">
    <source>
        <dbReference type="EMBL" id="MBA5760809.1"/>
    </source>
</evidence>
<dbReference type="InterPro" id="IPR008207">
    <property type="entry name" value="Sig_transdc_His_kin_Hpt_dom"/>
</dbReference>
<dbReference type="InterPro" id="IPR036641">
    <property type="entry name" value="HPT_dom_sf"/>
</dbReference>
<proteinExistence type="predicted"/>
<organism evidence="4 5">
    <name type="scientific">Vibrio marinisediminis</name>
    <dbReference type="NCBI Taxonomy" id="2758441"/>
    <lineage>
        <taxon>Bacteria</taxon>
        <taxon>Pseudomonadati</taxon>
        <taxon>Pseudomonadota</taxon>
        <taxon>Gammaproteobacteria</taxon>
        <taxon>Vibrionales</taxon>
        <taxon>Vibrionaceae</taxon>
        <taxon>Vibrio</taxon>
    </lineage>
</organism>
<dbReference type="Proteomes" id="UP000571701">
    <property type="component" value="Unassembled WGS sequence"/>
</dbReference>
<dbReference type="RefSeq" id="WP_182105468.1">
    <property type="nucleotide sequence ID" value="NZ_JACFYF010000001.1"/>
</dbReference>
<keyword evidence="5" id="KW-1185">Reference proteome</keyword>
<evidence type="ECO:0000256" key="1">
    <source>
        <dbReference type="ARBA" id="ARBA00023012"/>
    </source>
</evidence>
<feature type="domain" description="HPt" evidence="3">
    <location>
        <begin position="14"/>
        <end position="113"/>
    </location>
</feature>
<keyword evidence="1" id="KW-0902">Two-component regulatory system</keyword>
<dbReference type="PROSITE" id="PS50894">
    <property type="entry name" value="HPT"/>
    <property type="match status" value="1"/>
</dbReference>
<accession>A0A7W2IRZ9</accession>
<evidence type="ECO:0000259" key="3">
    <source>
        <dbReference type="PROSITE" id="PS50894"/>
    </source>
</evidence>
<dbReference type="EMBL" id="JACFYF010000001">
    <property type="protein sequence ID" value="MBA5760809.1"/>
    <property type="molecule type" value="Genomic_DNA"/>
</dbReference>
<gene>
    <name evidence="4" type="ORF">H2O73_00505</name>
</gene>
<dbReference type="AlphaFoldDB" id="A0A7W2IRZ9"/>
<dbReference type="Pfam" id="PF01627">
    <property type="entry name" value="Hpt"/>
    <property type="match status" value="1"/>
</dbReference>
<dbReference type="GO" id="GO:0004672">
    <property type="term" value="F:protein kinase activity"/>
    <property type="evidence" value="ECO:0007669"/>
    <property type="project" value="UniProtKB-ARBA"/>
</dbReference>
<dbReference type="Gene3D" id="1.20.120.160">
    <property type="entry name" value="HPT domain"/>
    <property type="match status" value="1"/>
</dbReference>